<evidence type="ECO:0000313" key="3">
    <source>
        <dbReference type="Proteomes" id="UP001589865"/>
    </source>
</evidence>
<sequence length="360" mass="37044">MSDPGLVADGSAPPGAGTTQSASAETPRPQGAPAAATPAATIPDAPATAAPVAPAPVAASPQPFVVPPITPPDPALQEASRHGPLPKTGADGRTAIRTYARAFPRDETRPRVAVVLGNIGLNNALSESAIRRLPPAVTLAFSPYATRIAPLADTARQRGMEMLVALPLEPAGYPLDDPGPKALLTTLSAAENADRLMWAMARLQGYVGAVGALGSMRGERFAQSPELLGGVQDVLRNRGLLYVDPRPTAAPAGRAARAWGRTVDVVLDEPATRAGIERRFQELEQVARERGAALGIAGDPTPALVERLSAWAAGLEERGLVLAPVTAMLRRPDRGADPAAGPGPVAGAAVSETPRENAAR</sequence>
<keyword evidence="3" id="KW-1185">Reference proteome</keyword>
<evidence type="ECO:0000313" key="2">
    <source>
        <dbReference type="EMBL" id="MFC0410790.1"/>
    </source>
</evidence>
<reference evidence="2 3" key="1">
    <citation type="submission" date="2024-09" db="EMBL/GenBank/DDBJ databases">
        <authorList>
            <person name="Sun Q."/>
            <person name="Mori K."/>
        </authorList>
    </citation>
    <scope>NUCLEOTIDE SEQUENCE [LARGE SCALE GENOMIC DNA]</scope>
    <source>
        <strain evidence="2 3">TBRC 5777</strain>
    </source>
</reference>
<dbReference type="PANTHER" id="PTHR30105">
    <property type="entry name" value="UNCHARACTERIZED YIBQ-RELATED"/>
    <property type="match status" value="1"/>
</dbReference>
<dbReference type="Proteomes" id="UP001589865">
    <property type="component" value="Unassembled WGS sequence"/>
</dbReference>
<dbReference type="Gene3D" id="3.20.20.370">
    <property type="entry name" value="Glycoside hydrolase/deacetylase"/>
    <property type="match status" value="1"/>
</dbReference>
<dbReference type="RefSeq" id="WP_377046544.1">
    <property type="nucleotide sequence ID" value="NZ_JBHLUN010000017.1"/>
</dbReference>
<evidence type="ECO:0000256" key="1">
    <source>
        <dbReference type="SAM" id="MobiDB-lite"/>
    </source>
</evidence>
<feature type="region of interest" description="Disordered" evidence="1">
    <location>
        <begin position="332"/>
        <end position="360"/>
    </location>
</feature>
<protein>
    <submittedName>
        <fullName evidence="2">Divergent polysaccharide deacetylase family protein</fullName>
    </submittedName>
</protein>
<feature type="compositionally biased region" description="Pro residues" evidence="1">
    <location>
        <begin position="64"/>
        <end position="74"/>
    </location>
</feature>
<dbReference type="InterPro" id="IPR011330">
    <property type="entry name" value="Glyco_hydro/deAcase_b/a-brl"/>
</dbReference>
<name>A0ABV6JYH9_9PROT</name>
<feature type="compositionally biased region" description="Low complexity" evidence="1">
    <location>
        <begin position="26"/>
        <end position="63"/>
    </location>
</feature>
<proteinExistence type="predicted"/>
<dbReference type="Pfam" id="PF04748">
    <property type="entry name" value="Polysacc_deac_2"/>
    <property type="match status" value="1"/>
</dbReference>
<feature type="region of interest" description="Disordered" evidence="1">
    <location>
        <begin position="1"/>
        <end position="93"/>
    </location>
</feature>
<accession>A0ABV6JYH9</accession>
<feature type="compositionally biased region" description="Low complexity" evidence="1">
    <location>
        <begin position="337"/>
        <end position="350"/>
    </location>
</feature>
<dbReference type="PANTHER" id="PTHR30105:SF2">
    <property type="entry name" value="DIVERGENT POLYSACCHARIDE DEACETYLASE SUPERFAMILY"/>
    <property type="match status" value="1"/>
</dbReference>
<dbReference type="InterPro" id="IPR006837">
    <property type="entry name" value="Divergent_DAC"/>
</dbReference>
<organism evidence="2 3">
    <name type="scientific">Roseomonas elaeocarpi</name>
    <dbReference type="NCBI Taxonomy" id="907779"/>
    <lineage>
        <taxon>Bacteria</taxon>
        <taxon>Pseudomonadati</taxon>
        <taxon>Pseudomonadota</taxon>
        <taxon>Alphaproteobacteria</taxon>
        <taxon>Acetobacterales</taxon>
        <taxon>Roseomonadaceae</taxon>
        <taxon>Roseomonas</taxon>
    </lineage>
</organism>
<gene>
    <name evidence="2" type="ORF">ACFFGY_21285</name>
</gene>
<dbReference type="SUPFAM" id="SSF88713">
    <property type="entry name" value="Glycoside hydrolase/deacetylase"/>
    <property type="match status" value="1"/>
</dbReference>
<comment type="caution">
    <text evidence="2">The sequence shown here is derived from an EMBL/GenBank/DDBJ whole genome shotgun (WGS) entry which is preliminary data.</text>
</comment>
<dbReference type="CDD" id="cd10936">
    <property type="entry name" value="CE4_DAC2"/>
    <property type="match status" value="1"/>
</dbReference>
<dbReference type="EMBL" id="JBHLUN010000017">
    <property type="protein sequence ID" value="MFC0410790.1"/>
    <property type="molecule type" value="Genomic_DNA"/>
</dbReference>